<dbReference type="InterPro" id="IPR055346">
    <property type="entry name" value="Fe-S_cluster_assembly_SufBD"/>
</dbReference>
<evidence type="ECO:0000259" key="2">
    <source>
        <dbReference type="Pfam" id="PF01458"/>
    </source>
</evidence>
<dbReference type="eggNOG" id="COG0719">
    <property type="taxonomic scope" value="Bacteria"/>
</dbReference>
<accession>H9UJR4</accession>
<dbReference type="HOGENOM" id="CLU_026231_0_1_12"/>
<dbReference type="Proteomes" id="UP000007383">
    <property type="component" value="Chromosome"/>
</dbReference>
<dbReference type="PATRIC" id="fig|889378.3.peg.1686"/>
<dbReference type="RefSeq" id="WP_014455740.1">
    <property type="nucleotide sequence ID" value="NC_017098.1"/>
</dbReference>
<dbReference type="InterPro" id="IPR010231">
    <property type="entry name" value="SUF_FeS_clus_asmbl_SufB"/>
</dbReference>
<dbReference type="GO" id="GO:0016226">
    <property type="term" value="P:iron-sulfur cluster assembly"/>
    <property type="evidence" value="ECO:0007669"/>
    <property type="project" value="InterPro"/>
</dbReference>
<evidence type="ECO:0000313" key="4">
    <source>
        <dbReference type="EMBL" id="AFG37757.1"/>
    </source>
</evidence>
<dbReference type="NCBIfam" id="TIGR01980">
    <property type="entry name" value="sufB"/>
    <property type="match status" value="1"/>
</dbReference>
<comment type="similarity">
    <text evidence="1">Belongs to the iron-sulfur cluster assembly SufBD family.</text>
</comment>
<evidence type="ECO:0000313" key="5">
    <source>
        <dbReference type="Proteomes" id="UP000007383"/>
    </source>
</evidence>
<protein>
    <submittedName>
        <fullName evidence="4">FeS assembly protein SufB</fullName>
    </submittedName>
</protein>
<dbReference type="STRING" id="889378.Spiaf_1700"/>
<dbReference type="SUPFAM" id="SSF101960">
    <property type="entry name" value="Stabilizer of iron transporter SufD"/>
    <property type="match status" value="1"/>
</dbReference>
<keyword evidence="5" id="KW-1185">Reference proteome</keyword>
<dbReference type="PANTHER" id="PTHR30508">
    <property type="entry name" value="FES CLUSTER ASSEMBLY PROTEIN SUF"/>
    <property type="match status" value="1"/>
</dbReference>
<dbReference type="AlphaFoldDB" id="H9UJR4"/>
<dbReference type="Pfam" id="PF19295">
    <property type="entry name" value="SufBD_N"/>
    <property type="match status" value="1"/>
</dbReference>
<dbReference type="InterPro" id="IPR037284">
    <property type="entry name" value="SUF_FeS_clus_asmbl_SufBD_sf"/>
</dbReference>
<dbReference type="EMBL" id="CP003282">
    <property type="protein sequence ID" value="AFG37757.1"/>
    <property type="molecule type" value="Genomic_DNA"/>
</dbReference>
<dbReference type="OrthoDB" id="9803529at2"/>
<feature type="domain" description="SUF system FeS cluster assembly SufBD N-terminal" evidence="3">
    <location>
        <begin position="135"/>
        <end position="201"/>
    </location>
</feature>
<feature type="domain" description="SUF system FeS cluster assembly SufBD core" evidence="2">
    <location>
        <begin position="204"/>
        <end position="438"/>
    </location>
</feature>
<dbReference type="Pfam" id="PF01458">
    <property type="entry name" value="SUFBD_core"/>
    <property type="match status" value="1"/>
</dbReference>
<proteinExistence type="inferred from homology"/>
<reference evidence="5" key="1">
    <citation type="journal article" date="2013" name="Stand. Genomic Sci.">
        <title>Complete genome sequence of the halophilic bacterium Spirochaeta africana type strain (Z-7692(T)) from the alkaline Lake Magadi in the East African Rift.</title>
        <authorList>
            <person name="Liolos K."/>
            <person name="Abt B."/>
            <person name="Scheuner C."/>
            <person name="Teshima H."/>
            <person name="Held B."/>
            <person name="Lapidus A."/>
            <person name="Nolan M."/>
            <person name="Lucas S."/>
            <person name="Deshpande S."/>
            <person name="Cheng J.F."/>
            <person name="Tapia R."/>
            <person name="Goodwin L.A."/>
            <person name="Pitluck S."/>
            <person name="Pagani I."/>
            <person name="Ivanova N."/>
            <person name="Mavromatis K."/>
            <person name="Mikhailova N."/>
            <person name="Huntemann M."/>
            <person name="Pati A."/>
            <person name="Chen A."/>
            <person name="Palaniappan K."/>
            <person name="Land M."/>
            <person name="Rohde M."/>
            <person name="Tindall B.J."/>
            <person name="Detter J.C."/>
            <person name="Goker M."/>
            <person name="Bristow J."/>
            <person name="Eisen J.A."/>
            <person name="Markowitz V."/>
            <person name="Hugenholtz P."/>
            <person name="Woyke T."/>
            <person name="Klenk H.P."/>
            <person name="Kyrpides N.C."/>
        </authorList>
    </citation>
    <scope>NUCLEOTIDE SEQUENCE</scope>
    <source>
        <strain evidence="5">ATCC 700263 / DSM 8902 / Z-7692</strain>
    </source>
</reference>
<name>H9UJR4_SPIAZ</name>
<gene>
    <name evidence="4" type="ordered locus">Spiaf_1700</name>
</gene>
<dbReference type="KEGG" id="sfc:Spiaf_1700"/>
<dbReference type="InterPro" id="IPR000825">
    <property type="entry name" value="SUF_FeS_clus_asmbl_SufBD_core"/>
</dbReference>
<dbReference type="PANTHER" id="PTHR30508:SF1">
    <property type="entry name" value="UPF0051 PROTEIN ABCI8, CHLOROPLASTIC-RELATED"/>
    <property type="match status" value="1"/>
</dbReference>
<evidence type="ECO:0000256" key="1">
    <source>
        <dbReference type="ARBA" id="ARBA00043967"/>
    </source>
</evidence>
<dbReference type="InterPro" id="IPR045595">
    <property type="entry name" value="SufBD_N"/>
</dbReference>
<evidence type="ECO:0000259" key="3">
    <source>
        <dbReference type="Pfam" id="PF19295"/>
    </source>
</evidence>
<sequence length="467" mass="52340">MSDAPQNIDLGEYKHGFSYPDQSVFKPAKGLNEAVVRAISQHKNEPDWMLQFRLQSLQAFNNKPMPNWGGDLSDIDFDEIYYYAKPTEESKRSWEDLPEDIKKTYDRIGIPEAEQKFLAGVGAQYDSEIVYHSIKKELEDKGVIFCAPEEAVLKYPELVQKYFGTIIPYNDNKFAALNSAVWSGGSFVYIPPGVKVDVPLQAYFRINSESFGQFERTLIIADKDSFVHYIEGCTAPIYTTDSLHSAVVEIVALEGARVRYSTIQNWSTDVYNLVTKRAVAHKNATVEWVDGNLGSKRTMKYPAVYLMGEGAHGEVLSIAFAGKHQEQDTGAKMVHAADNTSSVVTSKSISKDGGTASYRGLLKVNDGLQNVRSHVECDALILDDYSISNTYPYMEIKSDDVSIEHEAKVSKISEEQLFYLMSRGLDEEEASTMIVNGFLDPLIKQLPMEYAVELNRLIELEMEGSVG</sequence>
<organism evidence="4 5">
    <name type="scientific">Spirochaeta africana (strain ATCC 700263 / DSM 8902 / Z-7692)</name>
    <dbReference type="NCBI Taxonomy" id="889378"/>
    <lineage>
        <taxon>Bacteria</taxon>
        <taxon>Pseudomonadati</taxon>
        <taxon>Spirochaetota</taxon>
        <taxon>Spirochaetia</taxon>
        <taxon>Spirochaetales</taxon>
        <taxon>Spirochaetaceae</taxon>
        <taxon>Spirochaeta</taxon>
    </lineage>
</organism>